<evidence type="ECO:0000313" key="7">
    <source>
        <dbReference type="Proteomes" id="UP000603457"/>
    </source>
</evidence>
<dbReference type="Gene3D" id="2.60.40.2030">
    <property type="match status" value="1"/>
</dbReference>
<keyword evidence="7" id="KW-1185">Reference proteome</keyword>
<dbReference type="SMART" id="SM00237">
    <property type="entry name" value="Calx_beta"/>
    <property type="match status" value="1"/>
</dbReference>
<evidence type="ECO:0000256" key="4">
    <source>
        <dbReference type="ARBA" id="ARBA00023065"/>
    </source>
</evidence>
<dbReference type="Pfam" id="PF00353">
    <property type="entry name" value="HemolysinCabind"/>
    <property type="match status" value="1"/>
</dbReference>
<protein>
    <recommendedName>
        <fullName evidence="5">Calx-beta domain-containing protein</fullName>
    </recommendedName>
</protein>
<dbReference type="Proteomes" id="UP000603457">
    <property type="component" value="Unassembled WGS sequence"/>
</dbReference>
<dbReference type="InterPro" id="IPR001343">
    <property type="entry name" value="Hemolysn_Ca-bd"/>
</dbReference>
<keyword evidence="1" id="KW-0732">Signal</keyword>
<evidence type="ECO:0000256" key="2">
    <source>
        <dbReference type="ARBA" id="ARBA00022737"/>
    </source>
</evidence>
<dbReference type="SUPFAM" id="SSF51120">
    <property type="entry name" value="beta-Roll"/>
    <property type="match status" value="1"/>
</dbReference>
<reference evidence="6 7" key="1">
    <citation type="journal article" date="2020" name="ISME J.">
        <title>Comparative genomics reveals insights into cyanobacterial evolution and habitat adaptation.</title>
        <authorList>
            <person name="Chen M.Y."/>
            <person name="Teng W.K."/>
            <person name="Zhao L."/>
            <person name="Hu C.X."/>
            <person name="Zhou Y.K."/>
            <person name="Han B.P."/>
            <person name="Song L.R."/>
            <person name="Shu W.S."/>
        </authorList>
    </citation>
    <scope>NUCLEOTIDE SEQUENCE [LARGE SCALE GENOMIC DNA]</scope>
    <source>
        <strain evidence="6 7">FACHB-130</strain>
    </source>
</reference>
<name>A0ABR8FP97_9NOSO</name>
<organism evidence="6 7">
    <name type="scientific">Nostoc spongiaeforme FACHB-130</name>
    <dbReference type="NCBI Taxonomy" id="1357510"/>
    <lineage>
        <taxon>Bacteria</taxon>
        <taxon>Bacillati</taxon>
        <taxon>Cyanobacteriota</taxon>
        <taxon>Cyanophyceae</taxon>
        <taxon>Nostocales</taxon>
        <taxon>Nostocaceae</taxon>
        <taxon>Nostoc</taxon>
    </lineage>
</organism>
<evidence type="ECO:0000256" key="3">
    <source>
        <dbReference type="ARBA" id="ARBA00022837"/>
    </source>
</evidence>
<feature type="domain" description="Calx-beta" evidence="5">
    <location>
        <begin position="315"/>
        <end position="414"/>
    </location>
</feature>
<evidence type="ECO:0000313" key="6">
    <source>
        <dbReference type="EMBL" id="MBD2592967.1"/>
    </source>
</evidence>
<dbReference type="InterPro" id="IPR051171">
    <property type="entry name" value="CaCA"/>
</dbReference>
<keyword evidence="2" id="KW-0677">Repeat</keyword>
<dbReference type="InterPro" id="IPR003644">
    <property type="entry name" value="Calx_beta"/>
</dbReference>
<sequence>MSDLFNPALGLAQNQLSAFSSLNSFWNLFDSAFAEHRRSQWQSSDFLQLRQIEVIDSAILGNINGAYANAVETSDPDVLNFNITFNDPSGKFSAYYSAIKSHILAAGASWDKYITGNADLEIVVNFSNPEPTATGRSLTSSFVHKNGNLSVYEPGAISEIRTGVDPNGATPDIEFNFNPDYLVNELWFDSNPVTRTATVPINKTDAVSLLLHEFGHVFGFNAWKNNFDGTLSGNYQSTFDEKVVFDGSNFFFVGKQATSVYGSPVPLTFGNITHVGNDGYRPGVKLIRDLMNGVKFYRGFRYSISSLNVAILKDVGVPIIDVPTVGLSSANQTIVEGKSSNQNTIYTVSLSQTSNQAVTVQYFTANLTTTADTDYTNTIGTITVNPEETSKVINIPILDDFINEEDETFILQIISPAHAIPRTSNTVTTTITDSPINGTGVDNQLSRGDHDDTLNGRDGNDTLVGGNDTVVGGAGSDRLTGGTGSDKFVFSSLGEGIDTITDFSSTEDFLILQTLLTHLNYTGINPIADGYIQGIQSGSGTLIQFDIDGLNGNSIFSTLATVSNFIASNFSLNNLIF</sequence>
<dbReference type="PANTHER" id="PTHR11878:SF65">
    <property type="entry name" value="NA_CA-EXCHANGE PROTEIN, ISOFORM G"/>
    <property type="match status" value="1"/>
</dbReference>
<dbReference type="InterPro" id="IPR038081">
    <property type="entry name" value="CalX-like_sf"/>
</dbReference>
<dbReference type="PRINTS" id="PR00313">
    <property type="entry name" value="CABNDNGRPT"/>
</dbReference>
<accession>A0ABR8FP97</accession>
<dbReference type="SUPFAM" id="SSF141072">
    <property type="entry name" value="CalX-like"/>
    <property type="match status" value="1"/>
</dbReference>
<dbReference type="Gene3D" id="2.150.10.10">
    <property type="entry name" value="Serralysin-like metalloprotease, C-terminal"/>
    <property type="match status" value="1"/>
</dbReference>
<dbReference type="RefSeq" id="WP_190965935.1">
    <property type="nucleotide sequence ID" value="NZ_JACJTB010000001.1"/>
</dbReference>
<dbReference type="EMBL" id="JACJTB010000001">
    <property type="protein sequence ID" value="MBD2592967.1"/>
    <property type="molecule type" value="Genomic_DNA"/>
</dbReference>
<keyword evidence="4" id="KW-0406">Ion transport</keyword>
<evidence type="ECO:0000259" key="5">
    <source>
        <dbReference type="SMART" id="SM00237"/>
    </source>
</evidence>
<dbReference type="PANTHER" id="PTHR11878">
    <property type="entry name" value="SODIUM/CALCIUM EXCHANGER"/>
    <property type="match status" value="1"/>
</dbReference>
<dbReference type="Pfam" id="PF03160">
    <property type="entry name" value="Calx-beta"/>
    <property type="match status" value="1"/>
</dbReference>
<keyword evidence="4" id="KW-0813">Transport</keyword>
<keyword evidence="3" id="KW-0106">Calcium</keyword>
<evidence type="ECO:0000256" key="1">
    <source>
        <dbReference type="ARBA" id="ARBA00022729"/>
    </source>
</evidence>
<gene>
    <name evidence="6" type="ORF">H6G74_01320</name>
</gene>
<comment type="caution">
    <text evidence="6">The sequence shown here is derived from an EMBL/GenBank/DDBJ whole genome shotgun (WGS) entry which is preliminary data.</text>
</comment>
<proteinExistence type="predicted"/>
<dbReference type="InterPro" id="IPR011049">
    <property type="entry name" value="Serralysin-like_metalloprot_C"/>
</dbReference>